<feature type="transmembrane region" description="Helical" evidence="1">
    <location>
        <begin position="76"/>
        <end position="96"/>
    </location>
</feature>
<gene>
    <name evidence="2" type="ORF">ALAG00032_LOCUS3915</name>
</gene>
<keyword evidence="1" id="KW-0472">Membrane</keyword>
<proteinExistence type="predicted"/>
<accession>A0A7S3JS59</accession>
<evidence type="ECO:0008006" key="3">
    <source>
        <dbReference type="Google" id="ProtNLM"/>
    </source>
</evidence>
<feature type="transmembrane region" description="Helical" evidence="1">
    <location>
        <begin position="108"/>
        <end position="128"/>
    </location>
</feature>
<evidence type="ECO:0000313" key="2">
    <source>
        <dbReference type="EMBL" id="CAE0363174.1"/>
    </source>
</evidence>
<keyword evidence="1" id="KW-1133">Transmembrane helix</keyword>
<name>A0A7S3JS59_9STRA</name>
<sequence>MNGTTTDGYYFRDERGRLHGPLTRFQYEAWTLRGAIKPGTKVWRQQMGTTYRIAISRKLRWQKVFSPQALGACTEWLMVATTIFALAFLASLRKLLQEIAKELKGDPFGIAFFFVLLFITIAMSIATMQELSRRLTDEASDIYELEV</sequence>
<dbReference type="EMBL" id="HBIJ01005539">
    <property type="protein sequence ID" value="CAE0363174.1"/>
    <property type="molecule type" value="Transcribed_RNA"/>
</dbReference>
<keyword evidence="1" id="KW-0812">Transmembrane</keyword>
<organism evidence="2">
    <name type="scientific">Aureoumbra lagunensis</name>
    <dbReference type="NCBI Taxonomy" id="44058"/>
    <lineage>
        <taxon>Eukaryota</taxon>
        <taxon>Sar</taxon>
        <taxon>Stramenopiles</taxon>
        <taxon>Ochrophyta</taxon>
        <taxon>Pelagophyceae</taxon>
        <taxon>Pelagomonadales</taxon>
        <taxon>Aureoumbra</taxon>
    </lineage>
</organism>
<dbReference type="AlphaFoldDB" id="A0A7S3JS59"/>
<reference evidence="2" key="1">
    <citation type="submission" date="2021-01" db="EMBL/GenBank/DDBJ databases">
        <authorList>
            <person name="Corre E."/>
            <person name="Pelletier E."/>
            <person name="Niang G."/>
            <person name="Scheremetjew M."/>
            <person name="Finn R."/>
            <person name="Kale V."/>
            <person name="Holt S."/>
            <person name="Cochrane G."/>
            <person name="Meng A."/>
            <person name="Brown T."/>
            <person name="Cohen L."/>
        </authorList>
    </citation>
    <scope>NUCLEOTIDE SEQUENCE</scope>
    <source>
        <strain evidence="2">CCMP1510</strain>
    </source>
</reference>
<protein>
    <recommendedName>
        <fullName evidence="3">GYF domain-containing protein</fullName>
    </recommendedName>
</protein>
<evidence type="ECO:0000256" key="1">
    <source>
        <dbReference type="SAM" id="Phobius"/>
    </source>
</evidence>